<comment type="similarity">
    <text evidence="2">Belongs to the cation diffusion facilitator (CDF) transporter (TC 2.A.4) family. SLC30A subfamily.</text>
</comment>
<organism evidence="10 11">
    <name type="scientific">Geodia barretti</name>
    <name type="common">Barrett's horny sponge</name>
    <dbReference type="NCBI Taxonomy" id="519541"/>
    <lineage>
        <taxon>Eukaryota</taxon>
        <taxon>Metazoa</taxon>
        <taxon>Porifera</taxon>
        <taxon>Demospongiae</taxon>
        <taxon>Heteroscleromorpha</taxon>
        <taxon>Tetractinellida</taxon>
        <taxon>Astrophorina</taxon>
        <taxon>Geodiidae</taxon>
        <taxon>Geodia</taxon>
    </lineage>
</organism>
<keyword evidence="5" id="KW-0864">Zinc transport</keyword>
<dbReference type="Proteomes" id="UP001174909">
    <property type="component" value="Unassembled WGS sequence"/>
</dbReference>
<evidence type="ECO:0000256" key="6">
    <source>
        <dbReference type="ARBA" id="ARBA00022989"/>
    </source>
</evidence>
<dbReference type="InterPro" id="IPR027469">
    <property type="entry name" value="Cation_efflux_TMD_sf"/>
</dbReference>
<dbReference type="GO" id="GO:1904257">
    <property type="term" value="P:zinc ion import into Golgi lumen"/>
    <property type="evidence" value="ECO:0007669"/>
    <property type="project" value="TreeGrafter"/>
</dbReference>
<evidence type="ECO:0000256" key="3">
    <source>
        <dbReference type="ARBA" id="ARBA00022448"/>
    </source>
</evidence>
<sequence>MIADPICSMFIAVLIIVSIIPLMKDSLGVLMQRSPSSLDYTLPTSLQRVYELEGVVQMHDAHFWTLCTGTYYGTLTLDVMAGTDTRRTLAAARNILIQAGLTHVTIELNQMD</sequence>
<evidence type="ECO:0000313" key="10">
    <source>
        <dbReference type="EMBL" id="CAI8040760.1"/>
    </source>
</evidence>
<dbReference type="EMBL" id="CASHTH010003130">
    <property type="protein sequence ID" value="CAI8040760.1"/>
    <property type="molecule type" value="Genomic_DNA"/>
</dbReference>
<evidence type="ECO:0000256" key="4">
    <source>
        <dbReference type="ARBA" id="ARBA00022692"/>
    </source>
</evidence>
<dbReference type="AlphaFoldDB" id="A0AA35T2V4"/>
<dbReference type="GO" id="GO:0016020">
    <property type="term" value="C:membrane"/>
    <property type="evidence" value="ECO:0007669"/>
    <property type="project" value="UniProtKB-SubCell"/>
</dbReference>
<feature type="transmembrane region" description="Helical" evidence="9">
    <location>
        <begin position="6"/>
        <end position="23"/>
    </location>
</feature>
<proteinExistence type="inferred from homology"/>
<keyword evidence="6 9" id="KW-1133">Transmembrane helix</keyword>
<reference evidence="10" key="1">
    <citation type="submission" date="2023-03" db="EMBL/GenBank/DDBJ databases">
        <authorList>
            <person name="Steffen K."/>
            <person name="Cardenas P."/>
        </authorList>
    </citation>
    <scope>NUCLEOTIDE SEQUENCE</scope>
</reference>
<gene>
    <name evidence="10" type="ORF">GBAR_LOCUS22665</name>
</gene>
<comment type="caution">
    <text evidence="10">The sequence shown here is derived from an EMBL/GenBank/DDBJ whole genome shotgun (WGS) entry which is preliminary data.</text>
</comment>
<keyword evidence="7" id="KW-0406">Ion transport</keyword>
<evidence type="ECO:0000256" key="2">
    <source>
        <dbReference type="ARBA" id="ARBA00008873"/>
    </source>
</evidence>
<dbReference type="PANTHER" id="PTHR45755:SF4">
    <property type="entry name" value="ZINC TRANSPORTER 7"/>
    <property type="match status" value="1"/>
</dbReference>
<keyword evidence="5" id="KW-0862">Zinc</keyword>
<evidence type="ECO:0000256" key="1">
    <source>
        <dbReference type="ARBA" id="ARBA00004141"/>
    </source>
</evidence>
<keyword evidence="3" id="KW-0813">Transport</keyword>
<evidence type="ECO:0000256" key="5">
    <source>
        <dbReference type="ARBA" id="ARBA00022906"/>
    </source>
</evidence>
<protein>
    <submittedName>
        <fullName evidence="10">Zinc transporter 7</fullName>
    </submittedName>
</protein>
<dbReference type="GO" id="GO:0005385">
    <property type="term" value="F:zinc ion transmembrane transporter activity"/>
    <property type="evidence" value="ECO:0007669"/>
    <property type="project" value="InterPro"/>
</dbReference>
<keyword evidence="4 9" id="KW-0812">Transmembrane</keyword>
<dbReference type="SUPFAM" id="SSF161111">
    <property type="entry name" value="Cation efflux protein transmembrane domain-like"/>
    <property type="match status" value="1"/>
</dbReference>
<keyword evidence="11" id="KW-1185">Reference proteome</keyword>
<dbReference type="GO" id="GO:0031410">
    <property type="term" value="C:cytoplasmic vesicle"/>
    <property type="evidence" value="ECO:0007669"/>
    <property type="project" value="TreeGrafter"/>
</dbReference>
<evidence type="ECO:0000256" key="7">
    <source>
        <dbReference type="ARBA" id="ARBA00023065"/>
    </source>
</evidence>
<keyword evidence="8 9" id="KW-0472">Membrane</keyword>
<dbReference type="GO" id="GO:0005794">
    <property type="term" value="C:Golgi apparatus"/>
    <property type="evidence" value="ECO:0007669"/>
    <property type="project" value="TreeGrafter"/>
</dbReference>
<comment type="subcellular location">
    <subcellularLocation>
        <location evidence="1">Membrane</location>
        <topology evidence="1">Multi-pass membrane protein</topology>
    </subcellularLocation>
</comment>
<evidence type="ECO:0000256" key="9">
    <source>
        <dbReference type="SAM" id="Phobius"/>
    </source>
</evidence>
<dbReference type="PANTHER" id="PTHR45755">
    <property type="match status" value="1"/>
</dbReference>
<dbReference type="GO" id="GO:0006882">
    <property type="term" value="P:intracellular zinc ion homeostasis"/>
    <property type="evidence" value="ECO:0007669"/>
    <property type="project" value="InterPro"/>
</dbReference>
<dbReference type="InterPro" id="IPR045316">
    <property type="entry name" value="Msc2-like"/>
</dbReference>
<evidence type="ECO:0000256" key="8">
    <source>
        <dbReference type="ARBA" id="ARBA00023136"/>
    </source>
</evidence>
<accession>A0AA35T2V4</accession>
<name>A0AA35T2V4_GEOBA</name>
<evidence type="ECO:0000313" key="11">
    <source>
        <dbReference type="Proteomes" id="UP001174909"/>
    </source>
</evidence>